<proteinExistence type="predicted"/>
<accession>A0A0G1A5R7</accession>
<evidence type="ECO:0000313" key="3">
    <source>
        <dbReference type="Proteomes" id="UP000034371"/>
    </source>
</evidence>
<name>A0A0G1A5R7_9BACT</name>
<feature type="signal peptide" evidence="1">
    <location>
        <begin position="1"/>
        <end position="24"/>
    </location>
</feature>
<protein>
    <submittedName>
        <fullName evidence="2">Uncharacterized protein</fullName>
    </submittedName>
</protein>
<feature type="chain" id="PRO_5002535748" evidence="1">
    <location>
        <begin position="25"/>
        <end position="54"/>
    </location>
</feature>
<comment type="caution">
    <text evidence="2">The sequence shown here is derived from an EMBL/GenBank/DDBJ whole genome shotgun (WGS) entry which is preliminary data.</text>
</comment>
<gene>
    <name evidence="2" type="ORF">UU78_C0056G0007</name>
</gene>
<dbReference type="AlphaFoldDB" id="A0A0G1A5R7"/>
<organism evidence="2 3">
    <name type="scientific">Candidatus Roizmanbacteria bacterium GW2011_GWC2_41_7</name>
    <dbReference type="NCBI Taxonomy" id="1618487"/>
    <lineage>
        <taxon>Bacteria</taxon>
        <taxon>Candidatus Roizmaniibacteriota</taxon>
    </lineage>
</organism>
<evidence type="ECO:0000313" key="2">
    <source>
        <dbReference type="EMBL" id="KKS20673.1"/>
    </source>
</evidence>
<dbReference type="EMBL" id="LCBY01000056">
    <property type="protein sequence ID" value="KKS20673.1"/>
    <property type="molecule type" value="Genomic_DNA"/>
</dbReference>
<reference evidence="2 3" key="1">
    <citation type="journal article" date="2015" name="Nature">
        <title>rRNA introns, odd ribosomes, and small enigmatic genomes across a large radiation of phyla.</title>
        <authorList>
            <person name="Brown C.T."/>
            <person name="Hug L.A."/>
            <person name="Thomas B.C."/>
            <person name="Sharon I."/>
            <person name="Castelle C.J."/>
            <person name="Singh A."/>
            <person name="Wilkins M.J."/>
            <person name="Williams K.H."/>
            <person name="Banfield J.F."/>
        </authorList>
    </citation>
    <scope>NUCLEOTIDE SEQUENCE [LARGE SCALE GENOMIC DNA]</scope>
</reference>
<feature type="non-terminal residue" evidence="2">
    <location>
        <position position="54"/>
    </location>
</feature>
<keyword evidence="1" id="KW-0732">Signal</keyword>
<sequence length="54" mass="6001">MRKFYVVIALLVFFAALLPVTAWAAKPTPPDNHAGRLLPPGAVKVWEVWLNESV</sequence>
<evidence type="ECO:0000256" key="1">
    <source>
        <dbReference type="SAM" id="SignalP"/>
    </source>
</evidence>
<dbReference type="Proteomes" id="UP000034371">
    <property type="component" value="Unassembled WGS sequence"/>
</dbReference>